<gene>
    <name evidence="8 10" type="primary">dapF</name>
    <name evidence="10" type="ORF">K1J50_11885</name>
</gene>
<feature type="active site" description="Proton donor" evidence="8">
    <location>
        <position position="75"/>
    </location>
</feature>
<feature type="binding site" evidence="8">
    <location>
        <begin position="207"/>
        <end position="208"/>
    </location>
    <ligand>
        <name>substrate</name>
    </ligand>
</feature>
<keyword evidence="11" id="KW-1185">Reference proteome</keyword>
<protein>
    <recommendedName>
        <fullName evidence="3 8">Diaminopimelate epimerase</fullName>
        <shortName evidence="8">DAP epimerase</shortName>
        <ecNumber evidence="3 8">5.1.1.7</ecNumber>
    </recommendedName>
    <alternativeName>
        <fullName evidence="8">PLP-independent amino acid racemase</fullName>
    </alternativeName>
</protein>
<dbReference type="HAMAP" id="MF_00197">
    <property type="entry name" value="DAP_epimerase"/>
    <property type="match status" value="1"/>
</dbReference>
<feature type="binding site" evidence="8">
    <location>
        <position position="189"/>
    </location>
    <ligand>
        <name>substrate</name>
    </ligand>
</feature>
<dbReference type="InterPro" id="IPR001653">
    <property type="entry name" value="DAP_epimerase_DapF"/>
</dbReference>
<evidence type="ECO:0000256" key="4">
    <source>
        <dbReference type="ARBA" id="ARBA00022605"/>
    </source>
</evidence>
<dbReference type="PANTHER" id="PTHR31689">
    <property type="entry name" value="DIAMINOPIMELATE EPIMERASE, CHLOROPLASTIC"/>
    <property type="match status" value="1"/>
</dbReference>
<feature type="binding site" evidence="8">
    <location>
        <begin position="76"/>
        <end position="77"/>
    </location>
    <ligand>
        <name>substrate</name>
    </ligand>
</feature>
<comment type="subunit">
    <text evidence="8">Homodimer.</text>
</comment>
<evidence type="ECO:0000256" key="6">
    <source>
        <dbReference type="ARBA" id="ARBA00023235"/>
    </source>
</evidence>
<feature type="active site" evidence="9">
    <location>
        <position position="75"/>
    </location>
</feature>
<evidence type="ECO:0000256" key="8">
    <source>
        <dbReference type="HAMAP-Rule" id="MF_00197"/>
    </source>
</evidence>
<reference evidence="10 11" key="1">
    <citation type="submission" date="2021-08" db="EMBL/GenBank/DDBJ databases">
        <title>Caldovatus sediminis gen. nov., sp. nov., a moderately thermophilic bacterium isolated from a hot spring.</title>
        <authorList>
            <person name="Hu C.-J."/>
            <person name="Li W.-J."/>
            <person name="Xian W.-D."/>
        </authorList>
    </citation>
    <scope>NUCLEOTIDE SEQUENCE [LARGE SCALE GENOMIC DNA]</scope>
    <source>
        <strain evidence="10 11">SYSU G05006</strain>
    </source>
</reference>
<dbReference type="PROSITE" id="PS01326">
    <property type="entry name" value="DAP_EPIMERASE"/>
    <property type="match status" value="1"/>
</dbReference>
<feature type="binding site" evidence="8">
    <location>
        <position position="47"/>
    </location>
    <ligand>
        <name>substrate</name>
    </ligand>
</feature>
<dbReference type="PANTHER" id="PTHR31689:SF0">
    <property type="entry name" value="DIAMINOPIMELATE EPIMERASE"/>
    <property type="match status" value="1"/>
</dbReference>
<organism evidence="10 11">
    <name type="scientific">Caldovatus aquaticus</name>
    <dbReference type="NCBI Taxonomy" id="2865671"/>
    <lineage>
        <taxon>Bacteria</taxon>
        <taxon>Pseudomonadati</taxon>
        <taxon>Pseudomonadota</taxon>
        <taxon>Alphaproteobacteria</taxon>
        <taxon>Acetobacterales</taxon>
        <taxon>Roseomonadaceae</taxon>
        <taxon>Caldovatus</taxon>
    </lineage>
</organism>
<keyword evidence="6 8" id="KW-0413">Isomerase</keyword>
<dbReference type="RefSeq" id="WP_220117931.1">
    <property type="nucleotide sequence ID" value="NZ_JAHZUY010000032.1"/>
</dbReference>
<evidence type="ECO:0000256" key="1">
    <source>
        <dbReference type="ARBA" id="ARBA00005196"/>
    </source>
</evidence>
<dbReference type="SUPFAM" id="SSF54506">
    <property type="entry name" value="Diaminopimelate epimerase-like"/>
    <property type="match status" value="2"/>
</dbReference>
<comment type="catalytic activity">
    <reaction evidence="7 8">
        <text>(2S,6S)-2,6-diaminopimelate = meso-2,6-diaminopimelate</text>
        <dbReference type="Rhea" id="RHEA:15393"/>
        <dbReference type="ChEBI" id="CHEBI:57609"/>
        <dbReference type="ChEBI" id="CHEBI:57791"/>
        <dbReference type="EC" id="5.1.1.7"/>
    </reaction>
</comment>
<dbReference type="Gene3D" id="3.10.310.10">
    <property type="entry name" value="Diaminopimelate Epimerase, Chain A, domain 1"/>
    <property type="match status" value="2"/>
</dbReference>
<keyword evidence="5 8" id="KW-0457">Lysine biosynthesis</keyword>
<feature type="site" description="Could be important to modulate the pK values of the two catalytic cysteine residues" evidence="8">
    <location>
        <position position="207"/>
    </location>
</feature>
<comment type="caution">
    <text evidence="10">The sequence shown here is derived from an EMBL/GenBank/DDBJ whole genome shotgun (WGS) entry which is preliminary data.</text>
</comment>
<feature type="active site" description="Proton acceptor" evidence="8">
    <location>
        <position position="216"/>
    </location>
</feature>
<accession>A0ABS7F5V3</accession>
<feature type="binding site" evidence="8">
    <location>
        <position position="14"/>
    </location>
    <ligand>
        <name>substrate</name>
    </ligand>
</feature>
<evidence type="ECO:0000256" key="3">
    <source>
        <dbReference type="ARBA" id="ARBA00013080"/>
    </source>
</evidence>
<feature type="site" description="Could be important to modulate the pK values of the two catalytic cysteine residues" evidence="8">
    <location>
        <position position="158"/>
    </location>
</feature>
<evidence type="ECO:0000313" key="10">
    <source>
        <dbReference type="EMBL" id="MBW8270186.1"/>
    </source>
</evidence>
<name>A0ABS7F5V3_9PROT</name>
<evidence type="ECO:0000256" key="9">
    <source>
        <dbReference type="PROSITE-ProRule" id="PRU10125"/>
    </source>
</evidence>
<feature type="binding site" evidence="8">
    <location>
        <position position="156"/>
    </location>
    <ligand>
        <name>substrate</name>
    </ligand>
</feature>
<dbReference type="Pfam" id="PF01678">
    <property type="entry name" value="DAP_epimerase"/>
    <property type="match status" value="2"/>
</dbReference>
<comment type="function">
    <text evidence="8">Catalyzes the stereoinversion of LL-2,6-diaminopimelate (L,L-DAP) to meso-diaminopimelate (meso-DAP), a precursor of L-lysine and an essential component of the bacterial peptidoglycan.</text>
</comment>
<keyword evidence="8" id="KW-0963">Cytoplasm</keyword>
<dbReference type="InterPro" id="IPR018510">
    <property type="entry name" value="DAP_epimerase_AS"/>
</dbReference>
<dbReference type="NCBIfam" id="TIGR00652">
    <property type="entry name" value="DapF"/>
    <property type="match status" value="1"/>
</dbReference>
<evidence type="ECO:0000256" key="7">
    <source>
        <dbReference type="ARBA" id="ARBA00051712"/>
    </source>
</evidence>
<proteinExistence type="inferred from homology"/>
<comment type="pathway">
    <text evidence="1 8">Amino-acid biosynthesis; L-lysine biosynthesis via DAP pathway; DL-2,6-diaminopimelate from LL-2,6-diaminopimelate: step 1/1.</text>
</comment>
<comment type="subcellular location">
    <subcellularLocation>
        <location evidence="8">Cytoplasm</location>
    </subcellularLocation>
</comment>
<evidence type="ECO:0000313" key="11">
    <source>
        <dbReference type="Proteomes" id="UP001519924"/>
    </source>
</evidence>
<evidence type="ECO:0000256" key="5">
    <source>
        <dbReference type="ARBA" id="ARBA00023154"/>
    </source>
</evidence>
<feature type="binding site" evidence="8">
    <location>
        <begin position="217"/>
        <end position="218"/>
    </location>
    <ligand>
        <name>substrate</name>
    </ligand>
</feature>
<comment type="similarity">
    <text evidence="2 8">Belongs to the diaminopimelate epimerase family.</text>
</comment>
<evidence type="ECO:0000256" key="2">
    <source>
        <dbReference type="ARBA" id="ARBA00010219"/>
    </source>
</evidence>
<feature type="binding site" evidence="8">
    <location>
        <position position="66"/>
    </location>
    <ligand>
        <name>substrate</name>
    </ligand>
</feature>
<sequence>MPLLPFRKMHGLGNDFVVLDERAAPLGLTPARVAALADRRRGIGCDQLVSLEPAGAGADVFLRIRNPDGSEAGACGNATRCVAALIAAETGRRRVVVRTLAGDLPAEVHPDGSVTVDMGPPRLGWQEVPLAEPMDTLRLPLAAGAAEGPAACSMGNPHATFFVPDLDAVPVATLGPALERHPLFPERANIGFAQVLAPDRLRLVVWERGAGMTLACGSGACAALVNAHRRGLAGRRATVVLPGGELAIEWRAADGHVLMTGPVATAFTGQLDLAAYPA</sequence>
<keyword evidence="4 8" id="KW-0028">Amino-acid biosynthesis</keyword>
<dbReference type="Proteomes" id="UP001519924">
    <property type="component" value="Unassembled WGS sequence"/>
</dbReference>
<dbReference type="EC" id="5.1.1.7" evidence="3 8"/>
<dbReference type="EMBL" id="JAHZUY010000032">
    <property type="protein sequence ID" value="MBW8270186.1"/>
    <property type="molecule type" value="Genomic_DNA"/>
</dbReference>
<dbReference type="GO" id="GO:0008837">
    <property type="term" value="F:diaminopimelate epimerase activity"/>
    <property type="evidence" value="ECO:0007669"/>
    <property type="project" value="UniProtKB-EC"/>
</dbReference>